<feature type="region of interest" description="Disordered" evidence="1">
    <location>
        <begin position="1"/>
        <end position="20"/>
    </location>
</feature>
<accession>A0A7W7SYH4</accession>
<protein>
    <recommendedName>
        <fullName evidence="4">DGQHR domain-containing protein</fullName>
    </recommendedName>
</protein>
<gene>
    <name evidence="2" type="ORF">F4559_000385</name>
</gene>
<sequence>MVELVTPERAHADLRNGRPNNRKISRATVAGYVRAMQHGEWRSDNGVAIKYNQDGLLIDGQHRLSAVCEYGEPVEMLVAYNVPDEAMATIDYGRGRTIADLLTIESKTDHSVVVAAVARRVYAWKSGKFMQLSGFKFTPLDNRRVLGENPEIMDAVQFSRLPDMEQMRATLTTSSRAAFLSWLLRAVDREQAEDFLLKLSTGEGLRKLQPIYALREALLRSERAGRSRAAEWQQVYLVIAGWNHHRRGTECKLIKMPVGLLTNEQMPKPI</sequence>
<comment type="caution">
    <text evidence="2">The sequence shown here is derived from an EMBL/GenBank/DDBJ whole genome shotgun (WGS) entry which is preliminary data.</text>
</comment>
<dbReference type="Proteomes" id="UP000542674">
    <property type="component" value="Unassembled WGS sequence"/>
</dbReference>
<name>A0A7W7SYH4_9PSEU</name>
<organism evidence="2 3">
    <name type="scientific">Saccharothrix violaceirubra</name>
    <dbReference type="NCBI Taxonomy" id="413306"/>
    <lineage>
        <taxon>Bacteria</taxon>
        <taxon>Bacillati</taxon>
        <taxon>Actinomycetota</taxon>
        <taxon>Actinomycetes</taxon>
        <taxon>Pseudonocardiales</taxon>
        <taxon>Pseudonocardiaceae</taxon>
        <taxon>Saccharothrix</taxon>
    </lineage>
</organism>
<keyword evidence="3" id="KW-1185">Reference proteome</keyword>
<evidence type="ECO:0000256" key="1">
    <source>
        <dbReference type="SAM" id="MobiDB-lite"/>
    </source>
</evidence>
<evidence type="ECO:0000313" key="3">
    <source>
        <dbReference type="Proteomes" id="UP000542674"/>
    </source>
</evidence>
<dbReference type="RefSeq" id="WP_184665861.1">
    <property type="nucleotide sequence ID" value="NZ_BAABAI010000004.1"/>
</dbReference>
<reference evidence="2 3" key="1">
    <citation type="submission" date="2020-08" db="EMBL/GenBank/DDBJ databases">
        <title>Sequencing the genomes of 1000 actinobacteria strains.</title>
        <authorList>
            <person name="Klenk H.-P."/>
        </authorList>
    </citation>
    <scope>NUCLEOTIDE SEQUENCE [LARGE SCALE GENOMIC DNA]</scope>
    <source>
        <strain evidence="2 3">DSM 45084</strain>
    </source>
</reference>
<evidence type="ECO:0000313" key="2">
    <source>
        <dbReference type="EMBL" id="MBB4963026.1"/>
    </source>
</evidence>
<feature type="compositionally biased region" description="Basic and acidic residues" evidence="1">
    <location>
        <begin position="1"/>
        <end position="16"/>
    </location>
</feature>
<dbReference type="AlphaFoldDB" id="A0A7W7SYH4"/>
<evidence type="ECO:0008006" key="4">
    <source>
        <dbReference type="Google" id="ProtNLM"/>
    </source>
</evidence>
<proteinExistence type="predicted"/>
<dbReference type="EMBL" id="JACHJS010000001">
    <property type="protein sequence ID" value="MBB4963026.1"/>
    <property type="molecule type" value="Genomic_DNA"/>
</dbReference>